<dbReference type="EC" id="2.7.4.9" evidence="2 11"/>
<dbReference type="GO" id="GO:0005829">
    <property type="term" value="C:cytosol"/>
    <property type="evidence" value="ECO:0007669"/>
    <property type="project" value="TreeGrafter"/>
</dbReference>
<evidence type="ECO:0000256" key="8">
    <source>
        <dbReference type="ARBA" id="ARBA00022840"/>
    </source>
</evidence>
<dbReference type="GO" id="GO:0006233">
    <property type="term" value="P:dTDP biosynthetic process"/>
    <property type="evidence" value="ECO:0007669"/>
    <property type="project" value="InterPro"/>
</dbReference>
<evidence type="ECO:0000256" key="9">
    <source>
        <dbReference type="ARBA" id="ARBA00048743"/>
    </source>
</evidence>
<evidence type="ECO:0000256" key="1">
    <source>
        <dbReference type="ARBA" id="ARBA00009776"/>
    </source>
</evidence>
<evidence type="ECO:0000256" key="11">
    <source>
        <dbReference type="HAMAP-Rule" id="MF_00165"/>
    </source>
</evidence>
<evidence type="ECO:0000313" key="13">
    <source>
        <dbReference type="EMBL" id="KRL48410.1"/>
    </source>
</evidence>
<dbReference type="FunFam" id="3.40.50.300:FF:000225">
    <property type="entry name" value="Thymidylate kinase"/>
    <property type="match status" value="1"/>
</dbReference>
<proteinExistence type="inferred from homology"/>
<evidence type="ECO:0000259" key="12">
    <source>
        <dbReference type="Pfam" id="PF02223"/>
    </source>
</evidence>
<sequence>MKLTHEKLLGKMGSRILTGTFISFEGPDGAGKTSALKAITAALTPQLGDRLTVTREPGGNPISESIRAIILDRANTAMDYRTEALLYAAARRQHLAETILPALKAGNLVLCDRYVDSSVAYQGAGRQIGEAAVAQMNEFATDGLLPALTIYFDVPAEVGLQRIQDHRDPQKVDRLDVEKTAFHDRVRAAYLRLQQAHPDRIKLVDATQTPDQVVTAALALIKHSAGDYFTTGN</sequence>
<keyword evidence="8 11" id="KW-0067">ATP-binding</keyword>
<dbReference type="CDD" id="cd01672">
    <property type="entry name" value="TMPK"/>
    <property type="match status" value="1"/>
</dbReference>
<comment type="function">
    <text evidence="10 11">Phosphorylation of dTMP to form dTDP in both de novo and salvage pathways of dTTP synthesis.</text>
</comment>
<keyword evidence="5 11" id="KW-0545">Nucleotide biosynthesis</keyword>
<feature type="binding site" evidence="11">
    <location>
        <begin position="26"/>
        <end position="33"/>
    </location>
    <ligand>
        <name>ATP</name>
        <dbReference type="ChEBI" id="CHEBI:30616"/>
    </ligand>
</feature>
<dbReference type="InterPro" id="IPR018095">
    <property type="entry name" value="Thymidylate_kin_CS"/>
</dbReference>
<dbReference type="GO" id="GO:0004798">
    <property type="term" value="F:dTMP kinase activity"/>
    <property type="evidence" value="ECO:0007669"/>
    <property type="project" value="UniProtKB-UniRule"/>
</dbReference>
<reference evidence="13 14" key="1">
    <citation type="journal article" date="2015" name="Genome Announc.">
        <title>Expanding the biotechnology potential of lactobacilli through comparative genomics of 213 strains and associated genera.</title>
        <authorList>
            <person name="Sun Z."/>
            <person name="Harris H.M."/>
            <person name="McCann A."/>
            <person name="Guo C."/>
            <person name="Argimon S."/>
            <person name="Zhang W."/>
            <person name="Yang X."/>
            <person name="Jeffery I.B."/>
            <person name="Cooney J.C."/>
            <person name="Kagawa T.F."/>
            <person name="Liu W."/>
            <person name="Song Y."/>
            <person name="Salvetti E."/>
            <person name="Wrobel A."/>
            <person name="Rasinkangas P."/>
            <person name="Parkhill J."/>
            <person name="Rea M.C."/>
            <person name="O'Sullivan O."/>
            <person name="Ritari J."/>
            <person name="Douillard F.P."/>
            <person name="Paul Ross R."/>
            <person name="Yang R."/>
            <person name="Briner A.E."/>
            <person name="Felis G.E."/>
            <person name="de Vos W.M."/>
            <person name="Barrangou R."/>
            <person name="Klaenhammer T.R."/>
            <person name="Caufield P.W."/>
            <person name="Cui Y."/>
            <person name="Zhang H."/>
            <person name="O'Toole P.W."/>
        </authorList>
    </citation>
    <scope>NUCLEOTIDE SEQUENCE [LARGE SCALE GENOMIC DNA]</scope>
    <source>
        <strain evidence="13 14">DSM 15429</strain>
    </source>
</reference>
<keyword evidence="7 11" id="KW-0418">Kinase</keyword>
<dbReference type="GO" id="GO:0005524">
    <property type="term" value="F:ATP binding"/>
    <property type="evidence" value="ECO:0007669"/>
    <property type="project" value="UniProtKB-UniRule"/>
</dbReference>
<dbReference type="NCBIfam" id="TIGR00041">
    <property type="entry name" value="DTMP_kinase"/>
    <property type="match status" value="1"/>
</dbReference>
<dbReference type="AlphaFoldDB" id="A0A0R1R121"/>
<dbReference type="InterPro" id="IPR027417">
    <property type="entry name" value="P-loop_NTPase"/>
</dbReference>
<dbReference type="GO" id="GO:0006235">
    <property type="term" value="P:dTTP biosynthetic process"/>
    <property type="evidence" value="ECO:0007669"/>
    <property type="project" value="UniProtKB-UniRule"/>
</dbReference>
<gene>
    <name evidence="11" type="primary">tmk</name>
    <name evidence="13" type="ORF">FD37_GL001541</name>
</gene>
<comment type="similarity">
    <text evidence="1 11">Belongs to the thymidylate kinase family.</text>
</comment>
<keyword evidence="4 11" id="KW-0808">Transferase</keyword>
<dbReference type="InterPro" id="IPR018094">
    <property type="entry name" value="Thymidylate_kinase"/>
</dbReference>
<comment type="caution">
    <text evidence="13">The sequence shown here is derived from an EMBL/GenBank/DDBJ whole genome shotgun (WGS) entry which is preliminary data.</text>
</comment>
<feature type="domain" description="Thymidylate kinase-like" evidence="12">
    <location>
        <begin position="24"/>
        <end position="215"/>
    </location>
</feature>
<evidence type="ECO:0000256" key="4">
    <source>
        <dbReference type="ARBA" id="ARBA00022679"/>
    </source>
</evidence>
<evidence type="ECO:0000256" key="6">
    <source>
        <dbReference type="ARBA" id="ARBA00022741"/>
    </source>
</evidence>
<dbReference type="GO" id="GO:0006227">
    <property type="term" value="P:dUDP biosynthetic process"/>
    <property type="evidence" value="ECO:0007669"/>
    <property type="project" value="TreeGrafter"/>
</dbReference>
<accession>A0A0R1R121</accession>
<dbReference type="InterPro" id="IPR039430">
    <property type="entry name" value="Thymidylate_kin-like_dom"/>
</dbReference>
<dbReference type="Pfam" id="PF02223">
    <property type="entry name" value="Thymidylate_kin"/>
    <property type="match status" value="1"/>
</dbReference>
<evidence type="ECO:0000256" key="3">
    <source>
        <dbReference type="ARBA" id="ARBA00017144"/>
    </source>
</evidence>
<protein>
    <recommendedName>
        <fullName evidence="3 11">Thymidylate kinase</fullName>
        <ecNumber evidence="2 11">2.7.4.9</ecNumber>
    </recommendedName>
    <alternativeName>
        <fullName evidence="11">dTMP kinase</fullName>
    </alternativeName>
</protein>
<evidence type="ECO:0000256" key="5">
    <source>
        <dbReference type="ARBA" id="ARBA00022727"/>
    </source>
</evidence>
<dbReference type="SUPFAM" id="SSF52540">
    <property type="entry name" value="P-loop containing nucleoside triphosphate hydrolases"/>
    <property type="match status" value="1"/>
</dbReference>
<dbReference type="Gene3D" id="3.40.50.300">
    <property type="entry name" value="P-loop containing nucleotide triphosphate hydrolases"/>
    <property type="match status" value="1"/>
</dbReference>
<evidence type="ECO:0000256" key="2">
    <source>
        <dbReference type="ARBA" id="ARBA00012980"/>
    </source>
</evidence>
<dbReference type="HAMAP" id="MF_00165">
    <property type="entry name" value="Thymidylate_kinase"/>
    <property type="match status" value="1"/>
</dbReference>
<dbReference type="Proteomes" id="UP000051835">
    <property type="component" value="Unassembled WGS sequence"/>
</dbReference>
<dbReference type="PATRIC" id="fig|1423805.4.peg.1578"/>
<keyword evidence="6 11" id="KW-0547">Nucleotide-binding</keyword>
<evidence type="ECO:0000256" key="7">
    <source>
        <dbReference type="ARBA" id="ARBA00022777"/>
    </source>
</evidence>
<dbReference type="PANTHER" id="PTHR10344:SF4">
    <property type="entry name" value="UMP-CMP KINASE 2, MITOCHONDRIAL"/>
    <property type="match status" value="1"/>
</dbReference>
<dbReference type="PANTHER" id="PTHR10344">
    <property type="entry name" value="THYMIDYLATE KINASE"/>
    <property type="match status" value="1"/>
</dbReference>
<evidence type="ECO:0000256" key="10">
    <source>
        <dbReference type="ARBA" id="ARBA00057735"/>
    </source>
</evidence>
<evidence type="ECO:0000313" key="14">
    <source>
        <dbReference type="Proteomes" id="UP000051835"/>
    </source>
</evidence>
<dbReference type="EMBL" id="AZFC01000016">
    <property type="protein sequence ID" value="KRL48410.1"/>
    <property type="molecule type" value="Genomic_DNA"/>
</dbReference>
<name>A0A0R1R121_9LACO</name>
<comment type="catalytic activity">
    <reaction evidence="9 11">
        <text>dTMP + ATP = dTDP + ADP</text>
        <dbReference type="Rhea" id="RHEA:13517"/>
        <dbReference type="ChEBI" id="CHEBI:30616"/>
        <dbReference type="ChEBI" id="CHEBI:58369"/>
        <dbReference type="ChEBI" id="CHEBI:63528"/>
        <dbReference type="ChEBI" id="CHEBI:456216"/>
        <dbReference type="EC" id="2.7.4.9"/>
    </reaction>
</comment>
<dbReference type="PROSITE" id="PS01331">
    <property type="entry name" value="THYMIDYLATE_KINASE"/>
    <property type="match status" value="1"/>
</dbReference>
<organism evidence="13 14">
    <name type="scientific">Levilactobacillus spicheri DSM 15429</name>
    <dbReference type="NCBI Taxonomy" id="1423805"/>
    <lineage>
        <taxon>Bacteria</taxon>
        <taxon>Bacillati</taxon>
        <taxon>Bacillota</taxon>
        <taxon>Bacilli</taxon>
        <taxon>Lactobacillales</taxon>
        <taxon>Lactobacillaceae</taxon>
        <taxon>Levilactobacillus</taxon>
    </lineage>
</organism>